<feature type="compositionally biased region" description="Basic residues" evidence="1">
    <location>
        <begin position="61"/>
        <end position="71"/>
    </location>
</feature>
<organism evidence="3 4">
    <name type="scientific">Helianthus annuus</name>
    <name type="common">Common sunflower</name>
    <dbReference type="NCBI Taxonomy" id="4232"/>
    <lineage>
        <taxon>Eukaryota</taxon>
        <taxon>Viridiplantae</taxon>
        <taxon>Streptophyta</taxon>
        <taxon>Embryophyta</taxon>
        <taxon>Tracheophyta</taxon>
        <taxon>Spermatophyta</taxon>
        <taxon>Magnoliopsida</taxon>
        <taxon>eudicotyledons</taxon>
        <taxon>Gunneridae</taxon>
        <taxon>Pentapetalae</taxon>
        <taxon>asterids</taxon>
        <taxon>campanulids</taxon>
        <taxon>Asterales</taxon>
        <taxon>Asteraceae</taxon>
        <taxon>Asteroideae</taxon>
        <taxon>Heliantheae alliance</taxon>
        <taxon>Heliantheae</taxon>
        <taxon>Helianthus</taxon>
    </lineage>
</organism>
<sequence>MLEEKRRRDLRVITSIPCNLTAHGCDAADGFLSDWWGQDPNSPENLLDEDYDPSPSTSQLTHRKDRRRSVSRTKDTVVVPEKRSKFKIGQHVILTDDKGQEVGKGTIHLVKGVWSGKNLVESSSYVVDVEELMKSAAQSVCCEIKMLWNSSQLVLIQQQLP</sequence>
<evidence type="ECO:0000313" key="3">
    <source>
        <dbReference type="EMBL" id="OTF91683.1"/>
    </source>
</evidence>
<dbReference type="Pfam" id="PF24679">
    <property type="entry name" value="Nodulin_C"/>
    <property type="match status" value="1"/>
</dbReference>
<dbReference type="GO" id="GO:0003697">
    <property type="term" value="F:single-stranded DNA binding"/>
    <property type="evidence" value="ECO:0007669"/>
    <property type="project" value="InterPro"/>
</dbReference>
<dbReference type="PANTHER" id="PTHR35743:SF1">
    <property type="entry name" value="NODULIN HOMEOBOX"/>
    <property type="match status" value="1"/>
</dbReference>
<evidence type="ECO:0000256" key="1">
    <source>
        <dbReference type="SAM" id="MobiDB-lite"/>
    </source>
</evidence>
<dbReference type="AlphaFoldDB" id="A0A251RZP3"/>
<dbReference type="Proteomes" id="UP000215914">
    <property type="component" value="Chromosome 16"/>
</dbReference>
<protein>
    <recommendedName>
        <fullName evidence="2">Nodulin homeobox C-terminal domain-containing protein</fullName>
    </recommendedName>
</protein>
<dbReference type="InterPro" id="IPR039325">
    <property type="entry name" value="NDX"/>
</dbReference>
<feature type="region of interest" description="Disordered" evidence="1">
    <location>
        <begin position="42"/>
        <end position="75"/>
    </location>
</feature>
<reference evidence="4" key="1">
    <citation type="journal article" date="2017" name="Nature">
        <title>The sunflower genome provides insights into oil metabolism, flowering and Asterid evolution.</title>
        <authorList>
            <person name="Badouin H."/>
            <person name="Gouzy J."/>
            <person name="Grassa C.J."/>
            <person name="Murat F."/>
            <person name="Staton S.E."/>
            <person name="Cottret L."/>
            <person name="Lelandais-Briere C."/>
            <person name="Owens G.L."/>
            <person name="Carrere S."/>
            <person name="Mayjonade B."/>
            <person name="Legrand L."/>
            <person name="Gill N."/>
            <person name="Kane N.C."/>
            <person name="Bowers J.E."/>
            <person name="Hubner S."/>
            <person name="Bellec A."/>
            <person name="Berard A."/>
            <person name="Berges H."/>
            <person name="Blanchet N."/>
            <person name="Boniface M.C."/>
            <person name="Brunel D."/>
            <person name="Catrice O."/>
            <person name="Chaidir N."/>
            <person name="Claudel C."/>
            <person name="Donnadieu C."/>
            <person name="Faraut T."/>
            <person name="Fievet G."/>
            <person name="Helmstetter N."/>
            <person name="King M."/>
            <person name="Knapp S.J."/>
            <person name="Lai Z."/>
            <person name="Le Paslier M.C."/>
            <person name="Lippi Y."/>
            <person name="Lorenzon L."/>
            <person name="Mandel J.R."/>
            <person name="Marage G."/>
            <person name="Marchand G."/>
            <person name="Marquand E."/>
            <person name="Bret-Mestries E."/>
            <person name="Morien E."/>
            <person name="Nambeesan S."/>
            <person name="Nguyen T."/>
            <person name="Pegot-Espagnet P."/>
            <person name="Pouilly N."/>
            <person name="Raftis F."/>
            <person name="Sallet E."/>
            <person name="Schiex T."/>
            <person name="Thomas J."/>
            <person name="Vandecasteele C."/>
            <person name="Vares D."/>
            <person name="Vear F."/>
            <person name="Vautrin S."/>
            <person name="Crespi M."/>
            <person name="Mangin B."/>
            <person name="Burke J.M."/>
            <person name="Salse J."/>
            <person name="Munos S."/>
            <person name="Vincourt P."/>
            <person name="Rieseberg L.H."/>
            <person name="Langlade N.B."/>
        </authorList>
    </citation>
    <scope>NUCLEOTIDE SEQUENCE [LARGE SCALE GENOMIC DNA]</scope>
    <source>
        <strain evidence="4">cv. SF193</strain>
    </source>
</reference>
<dbReference type="EMBL" id="CM007905">
    <property type="protein sequence ID" value="OTF91683.1"/>
    <property type="molecule type" value="Genomic_DNA"/>
</dbReference>
<proteinExistence type="predicted"/>
<keyword evidence="4" id="KW-1185">Reference proteome</keyword>
<evidence type="ECO:0000259" key="2">
    <source>
        <dbReference type="Pfam" id="PF24679"/>
    </source>
</evidence>
<dbReference type="InParanoid" id="A0A251RZP3"/>
<dbReference type="GO" id="GO:0009908">
    <property type="term" value="P:flower development"/>
    <property type="evidence" value="ECO:0007669"/>
    <property type="project" value="InterPro"/>
</dbReference>
<gene>
    <name evidence="3" type="ORF">HannXRQ_Chr16g0513531</name>
</gene>
<feature type="domain" description="Nodulin homeobox C-terminal" evidence="2">
    <location>
        <begin position="84"/>
        <end position="138"/>
    </location>
</feature>
<name>A0A251RZP3_HELAN</name>
<evidence type="ECO:0000313" key="4">
    <source>
        <dbReference type="Proteomes" id="UP000215914"/>
    </source>
</evidence>
<accession>A0A251RZP3</accession>
<dbReference type="InterPro" id="IPR056559">
    <property type="entry name" value="NDX_C"/>
</dbReference>
<dbReference type="PANTHER" id="PTHR35743">
    <property type="entry name" value="NODULIN HOMEOBOX"/>
    <property type="match status" value="1"/>
</dbReference>